<dbReference type="GO" id="GO:0006096">
    <property type="term" value="P:glycolytic process"/>
    <property type="evidence" value="ECO:0007669"/>
    <property type="project" value="UniProtKB-UniRule"/>
</dbReference>
<feature type="binding site" evidence="9 13">
    <location>
        <position position="61"/>
    </location>
    <ligand>
        <name>Mn(2+)</name>
        <dbReference type="ChEBI" id="CHEBI:29035"/>
        <label>2</label>
    </ligand>
</feature>
<dbReference type="UniPathway" id="UPA00109">
    <property type="reaction ID" value="UER00186"/>
</dbReference>
<evidence type="ECO:0000256" key="12">
    <source>
        <dbReference type="PIRSR" id="PIRSR001492-2"/>
    </source>
</evidence>
<evidence type="ECO:0000256" key="3">
    <source>
        <dbReference type="ARBA" id="ARBA00004798"/>
    </source>
</evidence>
<dbReference type="SUPFAM" id="SSF53649">
    <property type="entry name" value="Alkaline phosphatase-like"/>
    <property type="match status" value="1"/>
</dbReference>
<comment type="similarity">
    <text evidence="4 9">Belongs to the BPG-independent phosphoglycerate mutase family.</text>
</comment>
<keyword evidence="7 9" id="KW-0464">Manganese</keyword>
<feature type="binding site" evidence="9 12">
    <location>
        <begin position="152"/>
        <end position="153"/>
    </location>
    <ligand>
        <name>substrate</name>
    </ligand>
</feature>
<comment type="cofactor">
    <cofactor evidence="9">
        <name>Mn(2+)</name>
        <dbReference type="ChEBI" id="CHEBI:29035"/>
    </cofactor>
    <text evidence="9">Binds 2 manganese ions per subunit.</text>
</comment>
<evidence type="ECO:0000256" key="8">
    <source>
        <dbReference type="ARBA" id="ARBA00023235"/>
    </source>
</evidence>
<feature type="binding site" evidence="9 12">
    <location>
        <position position="189"/>
    </location>
    <ligand>
        <name>substrate</name>
    </ligand>
</feature>
<name>A0A1G6ITC9_9BACT</name>
<dbReference type="PANTHER" id="PTHR31637:SF0">
    <property type="entry name" value="2,3-BISPHOSPHOGLYCERATE-INDEPENDENT PHOSPHOGLYCERATE MUTASE"/>
    <property type="match status" value="1"/>
</dbReference>
<feature type="binding site" evidence="9 13">
    <location>
        <position position="403"/>
    </location>
    <ligand>
        <name>Mn(2+)</name>
        <dbReference type="ChEBI" id="CHEBI:29035"/>
        <label>1</label>
    </ligand>
</feature>
<dbReference type="InterPro" id="IPR017850">
    <property type="entry name" value="Alkaline_phosphatase_core_sf"/>
</dbReference>
<feature type="binding site" evidence="9 12">
    <location>
        <position position="332"/>
    </location>
    <ligand>
        <name>substrate</name>
    </ligand>
</feature>
<dbReference type="Pfam" id="PF06415">
    <property type="entry name" value="iPGM_N"/>
    <property type="match status" value="1"/>
</dbReference>
<comment type="pathway">
    <text evidence="3 9">Carbohydrate degradation; glycolysis; pyruvate from D-glyceraldehyde 3-phosphate: step 3/5.</text>
</comment>
<evidence type="ECO:0000256" key="5">
    <source>
        <dbReference type="ARBA" id="ARBA00022723"/>
    </source>
</evidence>
<evidence type="ECO:0000256" key="13">
    <source>
        <dbReference type="PIRSR" id="PIRSR001492-3"/>
    </source>
</evidence>
<keyword evidence="8 9" id="KW-0413">Isomerase</keyword>
<dbReference type="FunFam" id="3.40.1450.10:FF:000002">
    <property type="entry name" value="2,3-bisphosphoglycerate-independent phosphoglycerate mutase"/>
    <property type="match status" value="1"/>
</dbReference>
<evidence type="ECO:0000256" key="2">
    <source>
        <dbReference type="ARBA" id="ARBA00002315"/>
    </source>
</evidence>
<feature type="binding site" evidence="9 13">
    <location>
        <position position="458"/>
    </location>
    <ligand>
        <name>Mn(2+)</name>
        <dbReference type="ChEBI" id="CHEBI:29035"/>
        <label>1</label>
    </ligand>
</feature>
<dbReference type="NCBIfam" id="TIGR01307">
    <property type="entry name" value="pgm_bpd_ind"/>
    <property type="match status" value="1"/>
</dbReference>
<dbReference type="Proteomes" id="UP000199452">
    <property type="component" value="Unassembled WGS sequence"/>
</dbReference>
<comment type="subunit">
    <text evidence="9">Monomer.</text>
</comment>
<dbReference type="SUPFAM" id="SSF64158">
    <property type="entry name" value="2,3-Bisphosphoglycerate-independent phosphoglycerate mutase, substrate-binding domain"/>
    <property type="match status" value="1"/>
</dbReference>
<dbReference type="GO" id="GO:0005829">
    <property type="term" value="C:cytosol"/>
    <property type="evidence" value="ECO:0007669"/>
    <property type="project" value="TreeGrafter"/>
</dbReference>
<feature type="binding site" evidence="9 12">
    <location>
        <begin position="259"/>
        <end position="262"/>
    </location>
    <ligand>
        <name>substrate</name>
    </ligand>
</feature>
<evidence type="ECO:0000256" key="11">
    <source>
        <dbReference type="PIRSR" id="PIRSR001492-1"/>
    </source>
</evidence>
<evidence type="ECO:0000259" key="15">
    <source>
        <dbReference type="Pfam" id="PF06415"/>
    </source>
</evidence>
<comment type="catalytic activity">
    <reaction evidence="1 9">
        <text>(2R)-2-phosphoglycerate = (2R)-3-phosphoglycerate</text>
        <dbReference type="Rhea" id="RHEA:15901"/>
        <dbReference type="ChEBI" id="CHEBI:58272"/>
        <dbReference type="ChEBI" id="CHEBI:58289"/>
        <dbReference type="EC" id="5.4.2.12"/>
    </reaction>
</comment>
<keyword evidence="6 9" id="KW-0324">Glycolysis</keyword>
<evidence type="ECO:0000256" key="1">
    <source>
        <dbReference type="ARBA" id="ARBA00000370"/>
    </source>
</evidence>
<dbReference type="GO" id="GO:0030145">
    <property type="term" value="F:manganese ion binding"/>
    <property type="evidence" value="ECO:0007669"/>
    <property type="project" value="UniProtKB-UniRule"/>
</dbReference>
<reference evidence="16 17" key="1">
    <citation type="submission" date="2016-09" db="EMBL/GenBank/DDBJ databases">
        <authorList>
            <person name="Capua I."/>
            <person name="De Benedictis P."/>
            <person name="Joannis T."/>
            <person name="Lombin L.H."/>
            <person name="Cattoli G."/>
        </authorList>
    </citation>
    <scope>NUCLEOTIDE SEQUENCE [LARGE SCALE GENOMIC DNA]</scope>
    <source>
        <strain evidence="16 17">A7P-90m</strain>
    </source>
</reference>
<accession>A0A1G6ITC9</accession>
<proteinExistence type="inferred from homology"/>
<dbReference type="Pfam" id="PF01676">
    <property type="entry name" value="Metalloenzyme"/>
    <property type="match status" value="1"/>
</dbReference>
<evidence type="ECO:0000313" key="17">
    <source>
        <dbReference type="Proteomes" id="UP000199452"/>
    </source>
</evidence>
<dbReference type="GO" id="GO:0006007">
    <property type="term" value="P:glucose catabolic process"/>
    <property type="evidence" value="ECO:0007669"/>
    <property type="project" value="InterPro"/>
</dbReference>
<gene>
    <name evidence="9" type="primary">gpmI</name>
    <name evidence="16" type="ORF">SAMN05216323_101723</name>
</gene>
<dbReference type="GO" id="GO:0004619">
    <property type="term" value="F:phosphoglycerate mutase activity"/>
    <property type="evidence" value="ECO:0007669"/>
    <property type="project" value="UniProtKB-UniRule"/>
</dbReference>
<evidence type="ECO:0000256" key="9">
    <source>
        <dbReference type="HAMAP-Rule" id="MF_01038"/>
    </source>
</evidence>
<comment type="function">
    <text evidence="2 9">Catalyzes the interconversion of 2-phosphoglycerate and 3-phosphoglycerate.</text>
</comment>
<feature type="domain" description="BPG-independent PGAM N-terminal" evidence="15">
    <location>
        <begin position="81"/>
        <end position="295"/>
    </location>
</feature>
<keyword evidence="5 9" id="KW-0479">Metal-binding</keyword>
<dbReference type="PIRSF" id="PIRSF001492">
    <property type="entry name" value="IPGAM"/>
    <property type="match status" value="1"/>
</dbReference>
<organism evidence="16 17">
    <name type="scientific">Williamwhitmania taraxaci</name>
    <dbReference type="NCBI Taxonomy" id="1640674"/>
    <lineage>
        <taxon>Bacteria</taxon>
        <taxon>Pseudomonadati</taxon>
        <taxon>Bacteroidota</taxon>
        <taxon>Bacteroidia</taxon>
        <taxon>Bacteroidales</taxon>
        <taxon>Williamwhitmaniaceae</taxon>
        <taxon>Williamwhitmania</taxon>
    </lineage>
</organism>
<keyword evidence="17" id="KW-1185">Reference proteome</keyword>
<dbReference type="OrthoDB" id="9800863at2"/>
<feature type="binding site" evidence="9 13">
    <location>
        <position position="441"/>
    </location>
    <ligand>
        <name>Mn(2+)</name>
        <dbReference type="ChEBI" id="CHEBI:29035"/>
        <label>2</label>
    </ligand>
</feature>
<dbReference type="Gene3D" id="3.40.720.10">
    <property type="entry name" value="Alkaline Phosphatase, subunit A"/>
    <property type="match status" value="1"/>
</dbReference>
<feature type="binding site" evidence="9 12">
    <location>
        <position position="122"/>
    </location>
    <ligand>
        <name>substrate</name>
    </ligand>
</feature>
<evidence type="ECO:0000256" key="4">
    <source>
        <dbReference type="ARBA" id="ARBA00008819"/>
    </source>
</evidence>
<dbReference type="InterPro" id="IPR011258">
    <property type="entry name" value="BPG-indep_PGM_N"/>
</dbReference>
<evidence type="ECO:0000259" key="14">
    <source>
        <dbReference type="Pfam" id="PF01676"/>
    </source>
</evidence>
<feature type="binding site" evidence="9 13">
    <location>
        <position position="399"/>
    </location>
    <ligand>
        <name>Mn(2+)</name>
        <dbReference type="ChEBI" id="CHEBI:29035"/>
        <label>1</label>
    </ligand>
</feature>
<dbReference type="AlphaFoldDB" id="A0A1G6ITC9"/>
<feature type="active site" description="Phosphoserine intermediate" evidence="9 11">
    <location>
        <position position="61"/>
    </location>
</feature>
<dbReference type="HAMAP" id="MF_01038">
    <property type="entry name" value="GpmI"/>
    <property type="match status" value="1"/>
</dbReference>
<protein>
    <recommendedName>
        <fullName evidence="9 10">2,3-bisphosphoglycerate-independent phosphoglycerate mutase</fullName>
        <shortName evidence="9">BPG-independent PGAM</shortName>
        <shortName evidence="9">Phosphoglyceromutase</shortName>
        <shortName evidence="9">iPGM</shortName>
        <ecNumber evidence="9 10">5.4.2.12</ecNumber>
    </recommendedName>
</protein>
<dbReference type="InterPro" id="IPR005995">
    <property type="entry name" value="Pgm_bpd_ind"/>
</dbReference>
<dbReference type="EMBL" id="FMYP01000017">
    <property type="protein sequence ID" value="SDC09757.1"/>
    <property type="molecule type" value="Genomic_DNA"/>
</dbReference>
<dbReference type="STRING" id="1640674.SAMN05216323_101723"/>
<dbReference type="CDD" id="cd16010">
    <property type="entry name" value="iPGM"/>
    <property type="match status" value="1"/>
</dbReference>
<evidence type="ECO:0000256" key="10">
    <source>
        <dbReference type="NCBIfam" id="TIGR01307"/>
    </source>
</evidence>
<sequence length="507" mass="55800">MNQKLVLMILDGWGIGKKDNTDAIYNAKTPYMDYLAKTYPTAQLLTSGEDVGLPDGQMGNSEVGHLNIGAGRVVYQDLVRINKACKENTIAKNEALVEAFTYAKNTGAAVHFLGLVSDGGVHSLDKHLYKLCDITKDYGLKDVFIHAFTDGRDTDPESGLGFITSLENHLKESNGTIASLVGRYYSMDRDKRWDRVKIAYDLMVDGKGIASHSIIQSMKDSYAEGVTDEFIKPVVRVNAAGEPIGKIKAGDVVICFNYRTDRLREMTTVLTQKDMPEHGMQTIPLHYVTMANYDETFKGIHVIYDKDNLINTLGEVVSNAGKKQLRIAETEKYAHVTFFFSGGRELPYENENRLMVQSPKVATYDLQPEMSAIEVKNLLVAEIKKEDVDFVCLNFANGDMVGHTGVWPAIVKAVETVDACVNEVVETAKAHGYSVIIIADHGNADNAVNSDGSPNTAHSLNPVPFILVSDKYKKVQNGILADVAPTIIKILGLKQPAEMDGKILITE</sequence>
<feature type="binding site" evidence="9 13">
    <location>
        <position position="440"/>
    </location>
    <ligand>
        <name>Mn(2+)</name>
        <dbReference type="ChEBI" id="CHEBI:29035"/>
        <label>2</label>
    </ligand>
</feature>
<dbReference type="PANTHER" id="PTHR31637">
    <property type="entry name" value="2,3-BISPHOSPHOGLYCERATE-INDEPENDENT PHOSPHOGLYCERATE MUTASE"/>
    <property type="match status" value="1"/>
</dbReference>
<feature type="binding site" evidence="9 13">
    <location>
        <position position="11"/>
    </location>
    <ligand>
        <name>Mn(2+)</name>
        <dbReference type="ChEBI" id="CHEBI:29035"/>
        <label>2</label>
    </ligand>
</feature>
<evidence type="ECO:0000256" key="7">
    <source>
        <dbReference type="ARBA" id="ARBA00023211"/>
    </source>
</evidence>
<dbReference type="RefSeq" id="WP_092437059.1">
    <property type="nucleotide sequence ID" value="NZ_FMYP01000017.1"/>
</dbReference>
<dbReference type="InterPro" id="IPR036646">
    <property type="entry name" value="PGAM_B_sf"/>
</dbReference>
<evidence type="ECO:0000313" key="16">
    <source>
        <dbReference type="EMBL" id="SDC09757.1"/>
    </source>
</evidence>
<evidence type="ECO:0000256" key="6">
    <source>
        <dbReference type="ARBA" id="ARBA00023152"/>
    </source>
</evidence>
<dbReference type="InterPro" id="IPR006124">
    <property type="entry name" value="Metalloenzyme"/>
</dbReference>
<feature type="binding site" evidence="9 12">
    <location>
        <position position="183"/>
    </location>
    <ligand>
        <name>substrate</name>
    </ligand>
</feature>
<feature type="domain" description="Metalloenzyme" evidence="14">
    <location>
        <begin position="4"/>
        <end position="494"/>
    </location>
</feature>
<dbReference type="Gene3D" id="3.40.1450.10">
    <property type="entry name" value="BPG-independent phosphoglycerate mutase, domain B"/>
    <property type="match status" value="1"/>
</dbReference>
<dbReference type="EC" id="5.4.2.12" evidence="9 10"/>